<comment type="caution">
    <text evidence="1">The sequence shown here is derived from an EMBL/GenBank/DDBJ whole genome shotgun (WGS) entry which is preliminary data.</text>
</comment>
<dbReference type="EMBL" id="AWSO01001886">
    <property type="protein sequence ID" value="ESK82529.1"/>
    <property type="molecule type" value="Genomic_DNA"/>
</dbReference>
<accession>V2XSW5</accession>
<feature type="non-terminal residue" evidence="1">
    <location>
        <position position="1"/>
    </location>
</feature>
<sequence length="119" mass="13431">FYERHFERIVSLFVHFTLNSGSGVTILHITKVAEPMIFAHHSSPSSALNNQYRHSPRRFPHAQAHSVDELLLGSLQVFSTINASFPVLAELYATLNFELAQNEASAGFYKVTILQEICR</sequence>
<keyword evidence="2" id="KW-1185">Reference proteome</keyword>
<name>V2XSW5_MONRO</name>
<organism evidence="1 2">
    <name type="scientific">Moniliophthora roreri (strain MCA 2997)</name>
    <name type="common">Cocoa frosty pod rot fungus</name>
    <name type="synonym">Crinipellis roreri</name>
    <dbReference type="NCBI Taxonomy" id="1381753"/>
    <lineage>
        <taxon>Eukaryota</taxon>
        <taxon>Fungi</taxon>
        <taxon>Dikarya</taxon>
        <taxon>Basidiomycota</taxon>
        <taxon>Agaricomycotina</taxon>
        <taxon>Agaricomycetes</taxon>
        <taxon>Agaricomycetidae</taxon>
        <taxon>Agaricales</taxon>
        <taxon>Marasmiineae</taxon>
        <taxon>Marasmiaceae</taxon>
        <taxon>Moniliophthora</taxon>
    </lineage>
</organism>
<proteinExistence type="predicted"/>
<evidence type="ECO:0000313" key="1">
    <source>
        <dbReference type="EMBL" id="ESK82529.1"/>
    </source>
</evidence>
<protein>
    <submittedName>
        <fullName evidence="1">Uncharacterized protein</fullName>
    </submittedName>
</protein>
<dbReference type="Proteomes" id="UP000017559">
    <property type="component" value="Unassembled WGS sequence"/>
</dbReference>
<dbReference type="AlphaFoldDB" id="V2XSW5"/>
<reference evidence="1 2" key="1">
    <citation type="journal article" date="2014" name="BMC Genomics">
        <title>Genome and secretome analysis of the hemibiotrophic fungal pathogen, Moniliophthora roreri, which causes frosty pod rot disease of cacao: mechanisms of the biotrophic and necrotrophic phases.</title>
        <authorList>
            <person name="Meinhardt L.W."/>
            <person name="Costa G.G.L."/>
            <person name="Thomazella D.P.T."/>
            <person name="Teixeira P.J.P.L."/>
            <person name="Carazzolle M.F."/>
            <person name="Schuster S.C."/>
            <person name="Carlson J.E."/>
            <person name="Guiltinan M.J."/>
            <person name="Mieczkowski P."/>
            <person name="Farmer A."/>
            <person name="Ramaraj T."/>
            <person name="Crozier J."/>
            <person name="Davis R.E."/>
            <person name="Shao J."/>
            <person name="Melnick R.L."/>
            <person name="Pereira G.A.G."/>
            <person name="Bailey B.A."/>
        </authorList>
    </citation>
    <scope>NUCLEOTIDE SEQUENCE [LARGE SCALE GENOMIC DNA]</scope>
    <source>
        <strain evidence="1 2">MCA 2997</strain>
    </source>
</reference>
<gene>
    <name evidence="1" type="ORF">Moror_14379</name>
</gene>
<evidence type="ECO:0000313" key="2">
    <source>
        <dbReference type="Proteomes" id="UP000017559"/>
    </source>
</evidence>
<dbReference type="HOGENOM" id="CLU_2067016_0_0_1"/>
<dbReference type="KEGG" id="mrr:Moror_14379"/>